<dbReference type="AlphaFoldDB" id="G0TV67"/>
<name>G0TV67_TRYVY</name>
<feature type="compositionally biased region" description="Basic and acidic residues" evidence="1">
    <location>
        <begin position="255"/>
        <end position="267"/>
    </location>
</feature>
<reference evidence="2" key="1">
    <citation type="journal article" date="2012" name="Proc. Natl. Acad. Sci. U.S.A.">
        <title>Antigenic diversity is generated by distinct evolutionary mechanisms in African trypanosome species.</title>
        <authorList>
            <person name="Jackson A.P."/>
            <person name="Berry A."/>
            <person name="Aslett M."/>
            <person name="Allison H.C."/>
            <person name="Burton P."/>
            <person name="Vavrova-Anderson J."/>
            <person name="Brown R."/>
            <person name="Browne H."/>
            <person name="Corton N."/>
            <person name="Hauser H."/>
            <person name="Gamble J."/>
            <person name="Gilderthorp R."/>
            <person name="Marcello L."/>
            <person name="McQuillan J."/>
            <person name="Otto T.D."/>
            <person name="Quail M.A."/>
            <person name="Sanders M.J."/>
            <person name="van Tonder A."/>
            <person name="Ginger M.L."/>
            <person name="Field M.C."/>
            <person name="Barry J.D."/>
            <person name="Hertz-Fowler C."/>
            <person name="Berriman M."/>
        </authorList>
    </citation>
    <scope>NUCLEOTIDE SEQUENCE</scope>
    <source>
        <strain evidence="2">Y486</strain>
    </source>
</reference>
<organism evidence="2">
    <name type="scientific">Trypanosoma vivax (strain Y486)</name>
    <dbReference type="NCBI Taxonomy" id="1055687"/>
    <lineage>
        <taxon>Eukaryota</taxon>
        <taxon>Discoba</taxon>
        <taxon>Euglenozoa</taxon>
        <taxon>Kinetoplastea</taxon>
        <taxon>Metakinetoplastina</taxon>
        <taxon>Trypanosomatida</taxon>
        <taxon>Trypanosomatidae</taxon>
        <taxon>Trypanosoma</taxon>
        <taxon>Duttonella</taxon>
    </lineage>
</organism>
<sequence length="337" mass="37497">MHLQNLFREESFDVFEGANITATRRTWLVNMYGDCKRFSTVGASIDGSNVAATNSGISSEANMLTPSDDNQLLCSRFTPLTQSPQRNDARRECVKRQRSGRAPSTDFLWEEELVTEGQKADQDHPPRFIPVTGTTPSTVCARIRCPADCRHTLSPDAVRRRLSLHEGIRSSHEGYEQNANDTSEPLQFRRTAVASINATTAAQVTPASTPLNHGYLQLLPEPDPPTESRAAPRQSGADTPSSCTPLWTAPENEDGERVELENEDEFSRPYDDEDDIIARLPLGRRPSSFSKDTVLAVRLAEESGADEQHIGAQKWIEDTKNFFKKIDERPLLALSVD</sequence>
<dbReference type="EMBL" id="HE573021">
    <property type="protein sequence ID" value="CCC47833.1"/>
    <property type="molecule type" value="Genomic_DNA"/>
</dbReference>
<protein>
    <submittedName>
        <fullName evidence="2">Uncharacterized protein</fullName>
    </submittedName>
</protein>
<evidence type="ECO:0000256" key="1">
    <source>
        <dbReference type="SAM" id="MobiDB-lite"/>
    </source>
</evidence>
<evidence type="ECO:0000313" key="2">
    <source>
        <dbReference type="EMBL" id="CCC47833.1"/>
    </source>
</evidence>
<proteinExistence type="predicted"/>
<gene>
    <name evidence="2" type="ORF">TVY486_0500430</name>
</gene>
<feature type="compositionally biased region" description="Polar residues" evidence="1">
    <location>
        <begin position="236"/>
        <end position="245"/>
    </location>
</feature>
<dbReference type="VEuPathDB" id="TriTrypDB:TvY486_0500430"/>
<accession>G0TV67</accession>
<feature type="region of interest" description="Disordered" evidence="1">
    <location>
        <begin position="204"/>
        <end position="267"/>
    </location>
</feature>